<feature type="binding site" evidence="7">
    <location>
        <begin position="290"/>
        <end position="297"/>
    </location>
    <ligand>
        <name>ATP</name>
        <dbReference type="ChEBI" id="CHEBI:30616"/>
    </ligand>
</feature>
<dbReference type="NCBIfam" id="TIGR00552">
    <property type="entry name" value="nadE"/>
    <property type="match status" value="1"/>
</dbReference>
<protein>
    <recommendedName>
        <fullName evidence="7 8">Glutamine-dependent NAD(+) synthetase</fullName>
        <ecNumber evidence="7 8">6.3.5.1</ecNumber>
    </recommendedName>
    <alternativeName>
        <fullName evidence="7 8">NAD(+) synthase [glutamine-hydrolyzing]</fullName>
    </alternativeName>
</protein>
<evidence type="ECO:0000313" key="11">
    <source>
        <dbReference type="EMBL" id="THD81449.1"/>
    </source>
</evidence>
<dbReference type="Gene3D" id="3.40.50.620">
    <property type="entry name" value="HUPs"/>
    <property type="match status" value="1"/>
</dbReference>
<evidence type="ECO:0000256" key="6">
    <source>
        <dbReference type="ARBA" id="ARBA00023027"/>
    </source>
</evidence>
<evidence type="ECO:0000256" key="2">
    <source>
        <dbReference type="ARBA" id="ARBA00007145"/>
    </source>
</evidence>
<dbReference type="InterPro" id="IPR014445">
    <property type="entry name" value="Gln-dep_NAD_synthase"/>
</dbReference>
<dbReference type="CDD" id="cd00553">
    <property type="entry name" value="NAD_synthase"/>
    <property type="match status" value="1"/>
</dbReference>
<dbReference type="CDD" id="cd07570">
    <property type="entry name" value="GAT_Gln-NAD-synth"/>
    <property type="match status" value="1"/>
</dbReference>
<dbReference type="NCBIfam" id="NF010588">
    <property type="entry name" value="PRK13981.1"/>
    <property type="match status" value="1"/>
</dbReference>
<evidence type="ECO:0000256" key="7">
    <source>
        <dbReference type="HAMAP-Rule" id="MF_02090"/>
    </source>
</evidence>
<dbReference type="GO" id="GO:0009435">
    <property type="term" value="P:NAD+ biosynthetic process"/>
    <property type="evidence" value="ECO:0007669"/>
    <property type="project" value="UniProtKB-UniRule"/>
</dbReference>
<dbReference type="PIRSF" id="PIRSF006630">
    <property type="entry name" value="NADS_GAT"/>
    <property type="match status" value="1"/>
</dbReference>
<feature type="binding site" evidence="7">
    <location>
        <position position="397"/>
    </location>
    <ligand>
        <name>ATP</name>
        <dbReference type="ChEBI" id="CHEBI:30616"/>
    </ligand>
</feature>
<evidence type="ECO:0000259" key="10">
    <source>
        <dbReference type="PROSITE" id="PS50263"/>
    </source>
</evidence>
<dbReference type="SUPFAM" id="SSF52402">
    <property type="entry name" value="Adenine nucleotide alpha hydrolases-like"/>
    <property type="match status" value="1"/>
</dbReference>
<feature type="binding site" evidence="7">
    <location>
        <position position="175"/>
    </location>
    <ligand>
        <name>L-glutamine</name>
        <dbReference type="ChEBI" id="CHEBI:58359"/>
    </ligand>
</feature>
<dbReference type="Gene3D" id="3.60.110.10">
    <property type="entry name" value="Carbon-nitrogen hydrolase"/>
    <property type="match status" value="1"/>
</dbReference>
<dbReference type="InterPro" id="IPR022310">
    <property type="entry name" value="NAD/GMP_synthase"/>
</dbReference>
<dbReference type="EC" id="6.3.5.1" evidence="7 8"/>
<dbReference type="Proteomes" id="UP000309450">
    <property type="component" value="Unassembled WGS sequence"/>
</dbReference>
<keyword evidence="12" id="KW-1185">Reference proteome</keyword>
<comment type="caution">
    <text evidence="11">The sequence shown here is derived from an EMBL/GenBank/DDBJ whole genome shotgun (WGS) entry which is preliminary data.</text>
</comment>
<feature type="domain" description="CN hydrolase" evidence="10">
    <location>
        <begin position="5"/>
        <end position="245"/>
    </location>
</feature>
<feature type="binding site" evidence="7">
    <location>
        <position position="181"/>
    </location>
    <ligand>
        <name>L-glutamine</name>
        <dbReference type="ChEBI" id="CHEBI:58359"/>
    </ligand>
</feature>
<dbReference type="GO" id="GO:0005737">
    <property type="term" value="C:cytoplasm"/>
    <property type="evidence" value="ECO:0007669"/>
    <property type="project" value="InterPro"/>
</dbReference>
<comment type="catalytic activity">
    <reaction evidence="7 8">
        <text>deamido-NAD(+) + L-glutamine + ATP + H2O = L-glutamate + AMP + diphosphate + NAD(+) + H(+)</text>
        <dbReference type="Rhea" id="RHEA:24384"/>
        <dbReference type="ChEBI" id="CHEBI:15377"/>
        <dbReference type="ChEBI" id="CHEBI:15378"/>
        <dbReference type="ChEBI" id="CHEBI:29985"/>
        <dbReference type="ChEBI" id="CHEBI:30616"/>
        <dbReference type="ChEBI" id="CHEBI:33019"/>
        <dbReference type="ChEBI" id="CHEBI:57540"/>
        <dbReference type="ChEBI" id="CHEBI:58359"/>
        <dbReference type="ChEBI" id="CHEBI:58437"/>
        <dbReference type="ChEBI" id="CHEBI:456215"/>
        <dbReference type="EC" id="6.3.5.1"/>
    </reaction>
</comment>
<keyword evidence="3 7" id="KW-0436">Ligase</keyword>
<dbReference type="PANTHER" id="PTHR23090:SF9">
    <property type="entry name" value="GLUTAMINE-DEPENDENT NAD(+) SYNTHETASE"/>
    <property type="match status" value="1"/>
</dbReference>
<feature type="active site" description="Nucleophile; for glutaminase activity" evidence="7">
    <location>
        <position position="149"/>
    </location>
</feature>
<feature type="active site" description="For glutaminase activity" evidence="7">
    <location>
        <position position="113"/>
    </location>
</feature>
<dbReference type="InterPro" id="IPR014729">
    <property type="entry name" value="Rossmann-like_a/b/a_fold"/>
</dbReference>
<proteinExistence type="inferred from homology"/>
<keyword evidence="4 7" id="KW-0547">Nucleotide-binding</keyword>
<evidence type="ECO:0000256" key="8">
    <source>
        <dbReference type="PIRNR" id="PIRNR006630"/>
    </source>
</evidence>
<dbReference type="GO" id="GO:0004359">
    <property type="term" value="F:glutaminase activity"/>
    <property type="evidence" value="ECO:0007669"/>
    <property type="project" value="InterPro"/>
</dbReference>
<dbReference type="GO" id="GO:0008795">
    <property type="term" value="F:NAD+ synthase activity"/>
    <property type="evidence" value="ECO:0007669"/>
    <property type="project" value="UniProtKB-UniRule"/>
</dbReference>
<feature type="binding site" evidence="7">
    <location>
        <position position="402"/>
    </location>
    <ligand>
        <name>deamido-NAD(+)</name>
        <dbReference type="ChEBI" id="CHEBI:58437"/>
        <note>ligand shared between two neighboring subunits</note>
    </ligand>
</feature>
<comment type="pathway">
    <text evidence="1 7 8">Cofactor biosynthesis; NAD(+) biosynthesis; NAD(+) from deamido-NAD(+) (L-Gln route): step 1/1.</text>
</comment>
<dbReference type="PROSITE" id="PS50263">
    <property type="entry name" value="CN_HYDROLASE"/>
    <property type="match status" value="1"/>
</dbReference>
<evidence type="ECO:0000256" key="9">
    <source>
        <dbReference type="RuleBase" id="RU003811"/>
    </source>
</evidence>
<evidence type="ECO:0000256" key="5">
    <source>
        <dbReference type="ARBA" id="ARBA00022840"/>
    </source>
</evidence>
<gene>
    <name evidence="7" type="primary">nadE</name>
    <name evidence="11" type="ORF">E7811_16145</name>
</gene>
<reference evidence="11 12" key="1">
    <citation type="submission" date="2019-04" db="EMBL/GenBank/DDBJ databases">
        <title>Draft genome sequence of Gemmobacter aestuarii sp. nov.</title>
        <authorList>
            <person name="Hameed A."/>
            <person name="Lin S.-Y."/>
            <person name="Shahina M."/>
            <person name="Lai W.-A."/>
            <person name="Young C.-C."/>
        </authorList>
    </citation>
    <scope>NUCLEOTIDE SEQUENCE [LARGE SCALE GENOMIC DNA]</scope>
    <source>
        <strain evidence="11 12">CC-PW-75</strain>
    </source>
</reference>
<dbReference type="OrthoDB" id="9760188at2"/>
<accession>A0A4S3MJ53</accession>
<comment type="similarity">
    <text evidence="2 7 8">In the C-terminal section; belongs to the NAD synthetase family.</text>
</comment>
<dbReference type="Pfam" id="PF02540">
    <property type="entry name" value="NAD_synthase"/>
    <property type="match status" value="1"/>
</dbReference>
<evidence type="ECO:0000256" key="3">
    <source>
        <dbReference type="ARBA" id="ARBA00022598"/>
    </source>
</evidence>
<dbReference type="InterPro" id="IPR003694">
    <property type="entry name" value="NAD_synthase"/>
</dbReference>
<comment type="similarity">
    <text evidence="9">Belongs to the NAD synthetase family.</text>
</comment>
<dbReference type="HAMAP" id="MF_02090">
    <property type="entry name" value="NadE_glutamine_dep"/>
    <property type="match status" value="1"/>
</dbReference>
<feature type="binding site" evidence="7">
    <location>
        <position position="373"/>
    </location>
    <ligand>
        <name>deamido-NAD(+)</name>
        <dbReference type="ChEBI" id="CHEBI:58437"/>
        <note>ligand shared between two neighboring subunits</note>
    </ligand>
</feature>
<dbReference type="RefSeq" id="WP_136395707.1">
    <property type="nucleotide sequence ID" value="NZ_SSND01000005.1"/>
</dbReference>
<feature type="binding site" evidence="7">
    <location>
        <position position="521"/>
    </location>
    <ligand>
        <name>deamido-NAD(+)</name>
        <dbReference type="ChEBI" id="CHEBI:58437"/>
        <note>ligand shared between two neighboring subunits</note>
    </ligand>
</feature>
<evidence type="ECO:0000256" key="1">
    <source>
        <dbReference type="ARBA" id="ARBA00005188"/>
    </source>
</evidence>
<dbReference type="InterPro" id="IPR036526">
    <property type="entry name" value="C-N_Hydrolase_sf"/>
</dbReference>
<feature type="active site" description="Proton acceptor; for glutaminase activity" evidence="7">
    <location>
        <position position="45"/>
    </location>
</feature>
<evidence type="ECO:0000256" key="4">
    <source>
        <dbReference type="ARBA" id="ARBA00022741"/>
    </source>
</evidence>
<keyword evidence="5 7" id="KW-0067">ATP-binding</keyword>
<dbReference type="UniPathway" id="UPA00253">
    <property type="reaction ID" value="UER00334"/>
</dbReference>
<sequence length="558" mass="60944">MADRFRLTLAQLNPTVGEIAANAEKARAAWAAGRAAGADMVALTEMFITGYQTQDLILKPAFVADAIAAIERLAAECADGPALGIGGPHLRDMKLYNGYYILRGGRIETVVLKHHLPNSDVFDEKRVFASAEVNGPYRIGPVRIGSPICEDAWHPDVCETLEETGAEILLVPNGSPYHRGKPDLRLNLMVARVIETGLPLVYLNMVGGQDDQVFDGSSMVLNPGGHLAAQLPQFDEAVEHVDFIRTAEGWRAEQGVMAEIPRIWEADYRACVMGLADYMAKTGFRKAVLGLSGGIDSAIVATIAADALGPENVRCVMLPSPYTSDHSLEDAAAVARNLGCRIDTVPISGAQAAVGDTLAPLFAGTEPGITEENIQSRLRGLMLMAISNKFGEMLLTTGNKSEVAVGYCTIYGDMNGGYNPIKDMYKTRVFETCRWRNENHRPWMKGPAGAVIPERVITKPPSAELRPDQKDQDSLPPYEVLDAILDGLIERELSVAELVDMGFDLATVKRVEHLLFISEYKRFQSAPGTRLTIRAFWLDRRYPIAMRWRDETGGKSGA</sequence>
<name>A0A4S3MJ53_9RHOB</name>
<dbReference type="SUPFAM" id="SSF56317">
    <property type="entry name" value="Carbon-nitrogen hydrolase"/>
    <property type="match status" value="1"/>
</dbReference>
<dbReference type="AlphaFoldDB" id="A0A4S3MJ53"/>
<dbReference type="EMBL" id="SSND01000005">
    <property type="protein sequence ID" value="THD81449.1"/>
    <property type="molecule type" value="Genomic_DNA"/>
</dbReference>
<dbReference type="Pfam" id="PF00795">
    <property type="entry name" value="CN_hydrolase"/>
    <property type="match status" value="1"/>
</dbReference>
<dbReference type="GO" id="GO:0003952">
    <property type="term" value="F:NAD+ synthase (glutamine-hydrolyzing) activity"/>
    <property type="evidence" value="ECO:0007669"/>
    <property type="project" value="UniProtKB-UniRule"/>
</dbReference>
<dbReference type="FunFam" id="3.40.50.620:FF:000106">
    <property type="entry name" value="Glutamine-dependent NAD(+) synthetase"/>
    <property type="match status" value="1"/>
</dbReference>
<keyword evidence="6 7" id="KW-0520">NAD</keyword>
<comment type="caution">
    <text evidence="7">Lacks conserved residue(s) required for the propagation of feature annotation.</text>
</comment>
<evidence type="ECO:0000313" key="12">
    <source>
        <dbReference type="Proteomes" id="UP000309450"/>
    </source>
</evidence>
<comment type="function">
    <text evidence="7">Catalyzes the ATP-dependent amidation of deamido-NAD to form NAD. Uses L-glutamine as a nitrogen source.</text>
</comment>
<organism evidence="11 12">
    <name type="scientific">Aliigemmobacter aestuarii</name>
    <dbReference type="NCBI Taxonomy" id="1445661"/>
    <lineage>
        <taxon>Bacteria</taxon>
        <taxon>Pseudomonadati</taxon>
        <taxon>Pseudomonadota</taxon>
        <taxon>Alphaproteobacteria</taxon>
        <taxon>Rhodobacterales</taxon>
        <taxon>Paracoccaceae</taxon>
        <taxon>Aliigemmobacter</taxon>
    </lineage>
</organism>
<dbReference type="PANTHER" id="PTHR23090">
    <property type="entry name" value="NH 3 /GLUTAMINE-DEPENDENT NAD + SYNTHETASE"/>
    <property type="match status" value="1"/>
</dbReference>
<dbReference type="InterPro" id="IPR003010">
    <property type="entry name" value="C-N_Hydrolase"/>
</dbReference>
<dbReference type="GO" id="GO:0005524">
    <property type="term" value="F:ATP binding"/>
    <property type="evidence" value="ECO:0007669"/>
    <property type="project" value="UniProtKB-UniRule"/>
</dbReference>